<dbReference type="GO" id="GO:0016787">
    <property type="term" value="F:hydrolase activity"/>
    <property type="evidence" value="ECO:0007669"/>
    <property type="project" value="UniProtKB-KW"/>
</dbReference>
<organism evidence="11 12">
    <name type="scientific">Saxophila tyrrhenica</name>
    <dbReference type="NCBI Taxonomy" id="1690608"/>
    <lineage>
        <taxon>Eukaryota</taxon>
        <taxon>Fungi</taxon>
        <taxon>Dikarya</taxon>
        <taxon>Ascomycota</taxon>
        <taxon>Pezizomycotina</taxon>
        <taxon>Dothideomycetes</taxon>
        <taxon>Dothideomycetidae</taxon>
        <taxon>Mycosphaerellales</taxon>
        <taxon>Extremaceae</taxon>
        <taxon>Saxophila</taxon>
    </lineage>
</organism>
<sequence>MTEVQRRTINEALKGDDIIAQAKTGTGKTLAFLLPILQNIISKDPDLVRPSPGRRGPRTTADDIRALIVSPTRELAEQIAEEAKKITRGTGLITQTAVGGTQKAMGLRAIQREGCHILVGTPGRLNDIFSDPYSGVKAPDLSALVFDEADRLLEVGFWPVIQDIMRQLPTPQEKDRQTFMFSATVPQEVVGIVRETLKPGFLFVKCVGENEDPTHPHVKQSIVRLNGMENSLPALVEICAKSIEASKQPDSRPFKAIVYFNSTAEVRLAASALGGLQKPNQPDRDSFGALRRQHPWDPAQILEIHGKLSQSERTRAADRFRRCETGILLSSDVTARGMDFPNVTHVIQMGLPTSRDQYIHRVGRTARAGREGEGWLILNPLEADEARSRLRNLPIQRDDSLEIAKLDMTKEAQVGRAAGELLAMYQNSLRKVPVVEKADVYRAQLGIHQWYNRKGVLVEFMNKLARFGWGMSDPPMLSPGLAQRLGIAKLPGVNIGNDAVIDRARMASSGGGRQFGGGSSGFGGRERNDAFGGRGGGFGGRDRNDAFGGRGGGGDRGGYGGGRTGGGGRYGGGGGGYGGGRDRGSDPFGSR</sequence>
<keyword evidence="3 6" id="KW-0347">Helicase</keyword>
<evidence type="ECO:0000256" key="5">
    <source>
        <dbReference type="ARBA" id="ARBA00022884"/>
    </source>
</evidence>
<keyword evidence="4 6" id="KW-0067">ATP-binding</keyword>
<evidence type="ECO:0000256" key="4">
    <source>
        <dbReference type="ARBA" id="ARBA00022840"/>
    </source>
</evidence>
<evidence type="ECO:0000256" key="8">
    <source>
        <dbReference type="SAM" id="MobiDB-lite"/>
    </source>
</evidence>
<evidence type="ECO:0000256" key="2">
    <source>
        <dbReference type="ARBA" id="ARBA00022801"/>
    </source>
</evidence>
<comment type="function">
    <text evidence="7">RNA helicase.</text>
</comment>
<keyword evidence="12" id="KW-1185">Reference proteome</keyword>
<dbReference type="InterPro" id="IPR001650">
    <property type="entry name" value="Helicase_C-like"/>
</dbReference>
<dbReference type="SMART" id="SM00490">
    <property type="entry name" value="HELICc"/>
    <property type="match status" value="1"/>
</dbReference>
<comment type="domain">
    <text evidence="7">The Q motif is unique to and characteristic of the DEAD box family of RNA helicases and controls ATP binding and hydrolysis.</text>
</comment>
<dbReference type="PROSITE" id="PS00039">
    <property type="entry name" value="DEAD_ATP_HELICASE"/>
    <property type="match status" value="1"/>
</dbReference>
<dbReference type="GO" id="GO:0003723">
    <property type="term" value="F:RNA binding"/>
    <property type="evidence" value="ECO:0007669"/>
    <property type="project" value="UniProtKB-UniRule"/>
</dbReference>
<dbReference type="EC" id="3.6.4.13" evidence="7"/>
<evidence type="ECO:0000313" key="12">
    <source>
        <dbReference type="Proteomes" id="UP001337655"/>
    </source>
</evidence>
<dbReference type="EMBL" id="JAVRRT010000001">
    <property type="protein sequence ID" value="KAK5175859.1"/>
    <property type="molecule type" value="Genomic_DNA"/>
</dbReference>
<keyword evidence="1 6" id="KW-0547">Nucleotide-binding</keyword>
<evidence type="ECO:0000256" key="6">
    <source>
        <dbReference type="RuleBase" id="RU000492"/>
    </source>
</evidence>
<dbReference type="CDD" id="cd18787">
    <property type="entry name" value="SF2_C_DEAD"/>
    <property type="match status" value="1"/>
</dbReference>
<dbReference type="RefSeq" id="XP_064664497.1">
    <property type="nucleotide sequence ID" value="XM_064798263.1"/>
</dbReference>
<evidence type="ECO:0000256" key="3">
    <source>
        <dbReference type="ARBA" id="ARBA00022806"/>
    </source>
</evidence>
<dbReference type="InterPro" id="IPR000629">
    <property type="entry name" value="RNA-helicase_DEAD-box_CS"/>
</dbReference>
<comment type="catalytic activity">
    <reaction evidence="7">
        <text>ATP + H2O = ADP + phosphate + H(+)</text>
        <dbReference type="Rhea" id="RHEA:13065"/>
        <dbReference type="ChEBI" id="CHEBI:15377"/>
        <dbReference type="ChEBI" id="CHEBI:15378"/>
        <dbReference type="ChEBI" id="CHEBI:30616"/>
        <dbReference type="ChEBI" id="CHEBI:43474"/>
        <dbReference type="ChEBI" id="CHEBI:456216"/>
        <dbReference type="EC" id="3.6.4.13"/>
    </reaction>
</comment>
<evidence type="ECO:0000256" key="7">
    <source>
        <dbReference type="RuleBase" id="RU365068"/>
    </source>
</evidence>
<gene>
    <name evidence="11" type="ORF">LTR77_000999</name>
</gene>
<keyword evidence="5 7" id="KW-0694">RNA-binding</keyword>
<feature type="domain" description="Helicase ATP-binding" evidence="9">
    <location>
        <begin position="9"/>
        <end position="203"/>
    </location>
</feature>
<feature type="compositionally biased region" description="Gly residues" evidence="8">
    <location>
        <begin position="509"/>
        <end position="523"/>
    </location>
</feature>
<evidence type="ECO:0000259" key="9">
    <source>
        <dbReference type="PROSITE" id="PS51192"/>
    </source>
</evidence>
<dbReference type="GO" id="GO:0003724">
    <property type="term" value="F:RNA helicase activity"/>
    <property type="evidence" value="ECO:0007669"/>
    <property type="project" value="UniProtKB-EC"/>
</dbReference>
<reference evidence="11 12" key="1">
    <citation type="submission" date="2023-08" db="EMBL/GenBank/DDBJ databases">
        <title>Black Yeasts Isolated from many extreme environments.</title>
        <authorList>
            <person name="Coleine C."/>
            <person name="Stajich J.E."/>
            <person name="Selbmann L."/>
        </authorList>
    </citation>
    <scope>NUCLEOTIDE SEQUENCE [LARGE SCALE GENOMIC DNA]</scope>
    <source>
        <strain evidence="11 12">CCFEE 5935</strain>
    </source>
</reference>
<dbReference type="SMART" id="SM00487">
    <property type="entry name" value="DEXDc"/>
    <property type="match status" value="1"/>
</dbReference>
<dbReference type="GO" id="GO:0005524">
    <property type="term" value="F:ATP binding"/>
    <property type="evidence" value="ECO:0007669"/>
    <property type="project" value="UniProtKB-UniRule"/>
</dbReference>
<dbReference type="InterPro" id="IPR011545">
    <property type="entry name" value="DEAD/DEAH_box_helicase_dom"/>
</dbReference>
<dbReference type="InterPro" id="IPR027417">
    <property type="entry name" value="P-loop_NTPase"/>
</dbReference>
<feature type="region of interest" description="Disordered" evidence="8">
    <location>
        <begin position="507"/>
        <end position="591"/>
    </location>
</feature>
<dbReference type="InterPro" id="IPR014001">
    <property type="entry name" value="Helicase_ATP-bd"/>
</dbReference>
<dbReference type="AlphaFoldDB" id="A0AAV9PPK6"/>
<dbReference type="PROSITE" id="PS51194">
    <property type="entry name" value="HELICASE_CTER"/>
    <property type="match status" value="1"/>
</dbReference>
<dbReference type="Proteomes" id="UP001337655">
    <property type="component" value="Unassembled WGS sequence"/>
</dbReference>
<dbReference type="Pfam" id="PF00271">
    <property type="entry name" value="Helicase_C"/>
    <property type="match status" value="1"/>
</dbReference>
<feature type="compositionally biased region" description="Gly residues" evidence="8">
    <location>
        <begin position="548"/>
        <end position="579"/>
    </location>
</feature>
<protein>
    <recommendedName>
        <fullName evidence="7">ATP-dependent RNA helicase</fullName>
        <ecNumber evidence="7">3.6.4.13</ecNumber>
    </recommendedName>
</protein>
<evidence type="ECO:0000313" key="11">
    <source>
        <dbReference type="EMBL" id="KAK5175859.1"/>
    </source>
</evidence>
<comment type="similarity">
    <text evidence="6">Belongs to the DEAD box helicase family.</text>
</comment>
<accession>A0AAV9PPK6</accession>
<evidence type="ECO:0000256" key="1">
    <source>
        <dbReference type="ARBA" id="ARBA00022741"/>
    </source>
</evidence>
<comment type="caution">
    <text evidence="11">The sequence shown here is derived from an EMBL/GenBank/DDBJ whole genome shotgun (WGS) entry which is preliminary data.</text>
</comment>
<dbReference type="GeneID" id="89922348"/>
<dbReference type="Pfam" id="PF00270">
    <property type="entry name" value="DEAD"/>
    <property type="match status" value="1"/>
</dbReference>
<proteinExistence type="inferred from homology"/>
<dbReference type="SUPFAM" id="SSF52540">
    <property type="entry name" value="P-loop containing nucleoside triphosphate hydrolases"/>
    <property type="match status" value="1"/>
</dbReference>
<evidence type="ECO:0000259" key="10">
    <source>
        <dbReference type="PROSITE" id="PS51194"/>
    </source>
</evidence>
<dbReference type="PANTHER" id="PTHR24031">
    <property type="entry name" value="RNA HELICASE"/>
    <property type="match status" value="1"/>
</dbReference>
<dbReference type="Gene3D" id="3.40.50.300">
    <property type="entry name" value="P-loop containing nucleotide triphosphate hydrolases"/>
    <property type="match status" value="2"/>
</dbReference>
<dbReference type="PROSITE" id="PS51192">
    <property type="entry name" value="HELICASE_ATP_BIND_1"/>
    <property type="match status" value="1"/>
</dbReference>
<feature type="domain" description="Helicase C-terminal" evidence="10">
    <location>
        <begin position="231"/>
        <end position="412"/>
    </location>
</feature>
<name>A0AAV9PPK6_9PEZI</name>
<keyword evidence="2 6" id="KW-0378">Hydrolase</keyword>